<dbReference type="EMBL" id="JAPDOD010000060">
    <property type="protein sequence ID" value="MDA0166193.1"/>
    <property type="molecule type" value="Genomic_DNA"/>
</dbReference>
<evidence type="ECO:0000313" key="4">
    <source>
        <dbReference type="Proteomes" id="UP001149140"/>
    </source>
</evidence>
<dbReference type="AlphaFoldDB" id="A0A9X3N7A9"/>
<gene>
    <name evidence="3" type="ORF">OM076_38365</name>
</gene>
<dbReference type="PANTHER" id="PTHR46580:SF4">
    <property type="entry name" value="ATP_GTP-BINDING PROTEIN"/>
    <property type="match status" value="1"/>
</dbReference>
<dbReference type="RefSeq" id="WP_270045451.1">
    <property type="nucleotide sequence ID" value="NZ_JAPDOD010000060.1"/>
</dbReference>
<proteinExistence type="predicted"/>
<dbReference type="Proteomes" id="UP001149140">
    <property type="component" value="Unassembled WGS sequence"/>
</dbReference>
<evidence type="ECO:0000256" key="2">
    <source>
        <dbReference type="SAM" id="SignalP"/>
    </source>
</evidence>
<evidence type="ECO:0000256" key="1">
    <source>
        <dbReference type="ARBA" id="ARBA00022729"/>
    </source>
</evidence>
<keyword evidence="4" id="KW-1185">Reference proteome</keyword>
<accession>A0A9X3N7A9</accession>
<dbReference type="SUPFAM" id="SSF69318">
    <property type="entry name" value="Integrin alpha N-terminal domain"/>
    <property type="match status" value="1"/>
</dbReference>
<dbReference type="InterPro" id="IPR013517">
    <property type="entry name" value="FG-GAP"/>
</dbReference>
<keyword evidence="1 2" id="KW-0732">Signal</keyword>
<organism evidence="3 4">
    <name type="scientific">Solirubrobacter ginsenosidimutans</name>
    <dbReference type="NCBI Taxonomy" id="490573"/>
    <lineage>
        <taxon>Bacteria</taxon>
        <taxon>Bacillati</taxon>
        <taxon>Actinomycetota</taxon>
        <taxon>Thermoleophilia</taxon>
        <taxon>Solirubrobacterales</taxon>
        <taxon>Solirubrobacteraceae</taxon>
        <taxon>Solirubrobacter</taxon>
    </lineage>
</organism>
<dbReference type="PANTHER" id="PTHR46580">
    <property type="entry name" value="SENSOR KINASE-RELATED"/>
    <property type="match status" value="1"/>
</dbReference>
<name>A0A9X3N7A9_9ACTN</name>
<feature type="chain" id="PRO_5040758979" evidence="2">
    <location>
        <begin position="25"/>
        <end position="682"/>
    </location>
</feature>
<dbReference type="Gene3D" id="2.60.40.10">
    <property type="entry name" value="Immunoglobulins"/>
    <property type="match status" value="1"/>
</dbReference>
<dbReference type="GO" id="GO:0005975">
    <property type="term" value="P:carbohydrate metabolic process"/>
    <property type="evidence" value="ECO:0007669"/>
    <property type="project" value="UniProtKB-ARBA"/>
</dbReference>
<sequence>MGRHGWSTLLVLAAFGGVVSTARAQTPAFVPAGAPIATEWRPAPAVADLNGDDRSDIVFASGTGWQAAIKVLLSKPQGGYDVAGTYSVDGTVNRVALVDLDGDGRRDIVAEETFGFTVLRATATGGFTPTFEREKSGQLGIGDLTGDGRADLAYVNFPADVLNIASGQSDGGFTVTGLATLATPKDLEVADFDGDGRLDALAIHNQFGSSYFAGGASGLAPAVESYGSGDAFGAPLTLDLDGDGDVDRAAIDDYGERVVVTHAGDPDHGYESKLLGGTASTLLAGDFNGDGLTDLATVATTEAGQARLVILPGFEGGRFGDPLVQPLGDRAHAFGFAAGDFDGDGQTDLLIGDSAGDDWGLRVWSNHTPAVTLSAPARTQDKAFDLTRLFGKAAQLRLHLTGPGAERELVVNPRSGITRIDAWADGDYRLRAVALDAGGHELGSAEAVTTVDTASAIELQPPPMPPVAVGVAGAAFPLRVFNNGPRPATIRSVSVGDELQPSDDGCTGKRVAPGETCSVMVRFAPSASGLRAVDVIIDADSLFAPRRLTVTGLGLGSPGPVVLPPNPPVALPLAAPRLLAVRLVAKQHAGRTSTRFTALRLEGLPRLTTVTVACRKGCSRTSLTRRDVAAGTLSLASFTKRALPVGTKLTVRVTAAGQRALTITLTVRARRAPAVRSRLAAR</sequence>
<dbReference type="Gene3D" id="2.130.10.130">
    <property type="entry name" value="Integrin alpha, N-terminal"/>
    <property type="match status" value="1"/>
</dbReference>
<protein>
    <submittedName>
        <fullName evidence="3">VCBS repeat-containing protein</fullName>
    </submittedName>
</protein>
<evidence type="ECO:0000313" key="3">
    <source>
        <dbReference type="EMBL" id="MDA0166193.1"/>
    </source>
</evidence>
<dbReference type="Gene3D" id="2.40.128.340">
    <property type="match status" value="1"/>
</dbReference>
<dbReference type="InterPro" id="IPR013783">
    <property type="entry name" value="Ig-like_fold"/>
</dbReference>
<reference evidence="3" key="1">
    <citation type="submission" date="2022-10" db="EMBL/GenBank/DDBJ databases">
        <title>The WGS of Solirubrobacter ginsenosidimutans DSM 21036.</title>
        <authorList>
            <person name="Jiang Z."/>
        </authorList>
    </citation>
    <scope>NUCLEOTIDE SEQUENCE</scope>
    <source>
        <strain evidence="3">DSM 21036</strain>
    </source>
</reference>
<comment type="caution">
    <text evidence="3">The sequence shown here is derived from an EMBL/GenBank/DDBJ whole genome shotgun (WGS) entry which is preliminary data.</text>
</comment>
<dbReference type="InterPro" id="IPR028994">
    <property type="entry name" value="Integrin_alpha_N"/>
</dbReference>
<feature type="signal peptide" evidence="2">
    <location>
        <begin position="1"/>
        <end position="24"/>
    </location>
</feature>
<dbReference type="Pfam" id="PF13517">
    <property type="entry name" value="FG-GAP_3"/>
    <property type="match status" value="2"/>
</dbReference>